<dbReference type="OrthoDB" id="3689408at2"/>
<dbReference type="RefSeq" id="WP_109685455.1">
    <property type="nucleotide sequence ID" value="NZ_QGDN01000001.1"/>
</dbReference>
<protein>
    <submittedName>
        <fullName evidence="1">Uncharacterized protein</fullName>
    </submittedName>
</protein>
<sequence>MSTWTDHELYARLRTMWSSLDPVPDDLVESSIVAIESEGMAEEFELLAMSFADRELLGTRGEQTATPTVVEFSGDDFSVVIRISSVGPGVRRLDGWTDPPTPGTVRIPSADGEITVPIDEHGRFEVAEHPAGAIRLWFDRPGGHRSSTPHFDV</sequence>
<gene>
    <name evidence="1" type="ORF">SAMN04489750_2010</name>
</gene>
<dbReference type="EMBL" id="UESZ01000001">
    <property type="protein sequence ID" value="SSA34685.1"/>
    <property type="molecule type" value="Genomic_DNA"/>
</dbReference>
<name>A0A2Y8ZS17_9MICO</name>
<reference evidence="2" key="1">
    <citation type="submission" date="2016-10" db="EMBL/GenBank/DDBJ databases">
        <authorList>
            <person name="Varghese N."/>
            <person name="Submissions S."/>
        </authorList>
    </citation>
    <scope>NUCLEOTIDE SEQUENCE [LARGE SCALE GENOMIC DNA]</scope>
    <source>
        <strain evidence="2">DSM 22951</strain>
    </source>
</reference>
<accession>A0A2Y8ZS17</accession>
<proteinExistence type="predicted"/>
<dbReference type="Proteomes" id="UP000250028">
    <property type="component" value="Unassembled WGS sequence"/>
</dbReference>
<organism evidence="1 2">
    <name type="scientific">Branchiibius hedensis</name>
    <dbReference type="NCBI Taxonomy" id="672460"/>
    <lineage>
        <taxon>Bacteria</taxon>
        <taxon>Bacillati</taxon>
        <taxon>Actinomycetota</taxon>
        <taxon>Actinomycetes</taxon>
        <taxon>Micrococcales</taxon>
        <taxon>Dermacoccaceae</taxon>
        <taxon>Branchiibius</taxon>
    </lineage>
</organism>
<dbReference type="AlphaFoldDB" id="A0A2Y8ZS17"/>
<keyword evidence="2" id="KW-1185">Reference proteome</keyword>
<evidence type="ECO:0000313" key="2">
    <source>
        <dbReference type="Proteomes" id="UP000250028"/>
    </source>
</evidence>
<evidence type="ECO:0000313" key="1">
    <source>
        <dbReference type="EMBL" id="SSA34685.1"/>
    </source>
</evidence>